<organism evidence="1 2">
    <name type="scientific">Mya arenaria</name>
    <name type="common">Soft-shell clam</name>
    <dbReference type="NCBI Taxonomy" id="6604"/>
    <lineage>
        <taxon>Eukaryota</taxon>
        <taxon>Metazoa</taxon>
        <taxon>Spiralia</taxon>
        <taxon>Lophotrochozoa</taxon>
        <taxon>Mollusca</taxon>
        <taxon>Bivalvia</taxon>
        <taxon>Autobranchia</taxon>
        <taxon>Heteroconchia</taxon>
        <taxon>Euheterodonta</taxon>
        <taxon>Imparidentia</taxon>
        <taxon>Neoheterodontei</taxon>
        <taxon>Myida</taxon>
        <taxon>Myoidea</taxon>
        <taxon>Myidae</taxon>
        <taxon>Mya</taxon>
    </lineage>
</organism>
<proteinExistence type="predicted"/>
<sequence length="98" mass="11496">MFLPSIQERQFRLEGRVRIEKEFFLMQPSQSNASISDNWASVLDKLCKLLGFSEDQCWNGSRAGSSTQQRSPRHPNHRFSDAWLVSWKLQKYLKGHLQ</sequence>
<name>A0ABY7ENF2_MYAAR</name>
<dbReference type="Proteomes" id="UP001164746">
    <property type="component" value="Chromosome 8"/>
</dbReference>
<accession>A0ABY7ENF2</accession>
<keyword evidence="2" id="KW-1185">Reference proteome</keyword>
<reference evidence="1" key="1">
    <citation type="submission" date="2022-11" db="EMBL/GenBank/DDBJ databases">
        <title>Centuries of genome instability and evolution in soft-shell clam transmissible cancer (bioRxiv).</title>
        <authorList>
            <person name="Hart S.F.M."/>
            <person name="Yonemitsu M.A."/>
            <person name="Giersch R.M."/>
            <person name="Beal B.F."/>
            <person name="Arriagada G."/>
            <person name="Davis B.W."/>
            <person name="Ostrander E.A."/>
            <person name="Goff S.P."/>
            <person name="Metzger M.J."/>
        </authorList>
    </citation>
    <scope>NUCLEOTIDE SEQUENCE</scope>
    <source>
        <strain evidence="1">MELC-2E11</strain>
        <tissue evidence="1">Siphon/mantle</tissue>
    </source>
</reference>
<evidence type="ECO:0000313" key="1">
    <source>
        <dbReference type="EMBL" id="WAR11370.1"/>
    </source>
</evidence>
<gene>
    <name evidence="1" type="ORF">MAR_025550</name>
</gene>
<protein>
    <submittedName>
        <fullName evidence="1">Uncharacterized protein</fullName>
    </submittedName>
</protein>
<evidence type="ECO:0000313" key="2">
    <source>
        <dbReference type="Proteomes" id="UP001164746"/>
    </source>
</evidence>
<feature type="non-terminal residue" evidence="1">
    <location>
        <position position="98"/>
    </location>
</feature>
<dbReference type="EMBL" id="CP111019">
    <property type="protein sequence ID" value="WAR11370.1"/>
    <property type="molecule type" value="Genomic_DNA"/>
</dbReference>